<name>A0A0N5A5U5_PARTI</name>
<proteinExistence type="predicted"/>
<evidence type="ECO:0000313" key="2">
    <source>
        <dbReference type="Proteomes" id="UP000038045"/>
    </source>
</evidence>
<evidence type="ECO:0000313" key="3">
    <source>
        <dbReference type="WBParaSite" id="PTRK_0001711100.1"/>
    </source>
</evidence>
<feature type="region of interest" description="Disordered" evidence="1">
    <location>
        <begin position="604"/>
        <end position="626"/>
    </location>
</feature>
<evidence type="ECO:0000256" key="1">
    <source>
        <dbReference type="SAM" id="MobiDB-lite"/>
    </source>
</evidence>
<sequence length="1161" mass="124723">MTGSRVHHKPGRLVDDQDVLVFVDDVQFDVLRHPLALGFLLGVKRQQGAAMDDVARTHDVAIDGHRHRDASRHASETPAADRHPRTHRCLFFEGSRRRKPQRNRAVPAGAGRPGQPQLYQRHLQAQGPGVAVPVRPLCRPGAAGADLRELQERRARGCQVGCRALYPPASAASERRLRLLPQGPDLVRPGPRPAGALPAAGHDQAHQPGNPETQLPRSPEPERRPVRAAAGRGGQPLVAVQGHPGPDLQRAAAAARPDPRQPGRAEAVPGRQRRDPAGTAAQGRKWRRDRRRKPRSRRQQRRPFLVQLHDLWRIRLTRHTVNEKGRPDGLPFLLPGPKLGALHSTKLDTMVRLILWIALIAAAFWLWRKFKAGTAADTRPTLDDPLKMARQRRFGGRLVIACMLQCAADQNVPVSPWDRVAPLGQHHARQEIFRALEQDHLPFHRLHRQFQAQRAQQVATPGPRRKHHLIGADRAIDGFNAANTLALAAEPGDFTMLAKGHVRQGLQCRLERLDQARVAHVRHTRHVDGPLETRPQHGHRRIGAGHIHCAQRAPLAGRPGQRLGFIVQVQPVQAGGMHLGVYTGAGEQTLAQLRIEVLRPMRQGGNRRAVAPRVQRRHDPAPGPGRLLPERALVAHHHLLDIGRQVERITPAAPVRLVAGTGVAAHTLVIELEVATGVAGHQPASVTPGQQAETLGLAAGVQAVMACAGGQRGDHGVGIGILARAGAVALQVLRTVEQQPHDLAACGSFHRVAVAGVGNARQNADHGDDNQQFDQAQALMSSRHVPAPLAAPARSPAPPAPAADAPRQSPEAAAPQGRRAAARGASCGPGSVPGKNLALAPASPARSLAPPRPAHRRRVPWVPLAAAGSTRTGPVAQDPPAHGPRRAATWFPPLRTPAMPSPGCRPCVPARRHFAAPKHPAGRTAASAPGTPAAPCPVAASWQAVTYGGDHLIGLRAHPFSGVVQGQAQADAANARRVGHRRHPGQLTALARHAQVNLQPADMFDQHRVAATTGEQQLPVHQAVHLLTNGQGELLWPGQALACLHLGGAQAVGEQRPVGRATGLPTLHANQAQAAQGAVRLEADTDRQGKCRGNGRVGKADRLAPQAAECAGHADVTGHALQRKARILLQLRKCALRLPTLQRTDEQTAAGQHQQHAQAQR</sequence>
<feature type="region of interest" description="Disordered" evidence="1">
    <location>
        <begin position="182"/>
        <end position="302"/>
    </location>
</feature>
<dbReference type="AlphaFoldDB" id="A0A0N5A5U5"/>
<keyword evidence="2" id="KW-1185">Reference proteome</keyword>
<organism evidence="2 3">
    <name type="scientific">Parastrongyloides trichosuri</name>
    <name type="common">Possum-specific nematode worm</name>
    <dbReference type="NCBI Taxonomy" id="131310"/>
    <lineage>
        <taxon>Eukaryota</taxon>
        <taxon>Metazoa</taxon>
        <taxon>Ecdysozoa</taxon>
        <taxon>Nematoda</taxon>
        <taxon>Chromadorea</taxon>
        <taxon>Rhabditida</taxon>
        <taxon>Tylenchina</taxon>
        <taxon>Panagrolaimomorpha</taxon>
        <taxon>Strongyloidoidea</taxon>
        <taxon>Strongyloididae</taxon>
        <taxon>Parastrongyloides</taxon>
    </lineage>
</organism>
<feature type="compositionally biased region" description="Low complexity" evidence="1">
    <location>
        <begin position="837"/>
        <end position="849"/>
    </location>
</feature>
<accession>A0A0N5A5U5</accession>
<feature type="region of interest" description="Disordered" evidence="1">
    <location>
        <begin position="66"/>
        <end position="116"/>
    </location>
</feature>
<feature type="region of interest" description="Disordered" evidence="1">
    <location>
        <begin position="788"/>
        <end position="884"/>
    </location>
</feature>
<feature type="compositionally biased region" description="Low complexity" evidence="1">
    <location>
        <begin position="244"/>
        <end position="256"/>
    </location>
</feature>
<protein>
    <submittedName>
        <fullName evidence="3">Transposase</fullName>
    </submittedName>
</protein>
<dbReference type="WBParaSite" id="PTRK_0001711100.1">
    <property type="protein sequence ID" value="PTRK_0001711100.1"/>
    <property type="gene ID" value="PTRK_0001711100"/>
</dbReference>
<feature type="compositionally biased region" description="Basic residues" evidence="1">
    <location>
        <begin position="284"/>
        <end position="301"/>
    </location>
</feature>
<dbReference type="Proteomes" id="UP000038045">
    <property type="component" value="Unplaced"/>
</dbReference>
<reference evidence="3" key="1">
    <citation type="submission" date="2017-02" db="UniProtKB">
        <authorList>
            <consortium name="WormBaseParasite"/>
        </authorList>
    </citation>
    <scope>IDENTIFICATION</scope>
</reference>
<feature type="compositionally biased region" description="Basic and acidic residues" evidence="1">
    <location>
        <begin position="66"/>
        <end position="83"/>
    </location>
</feature>
<feature type="compositionally biased region" description="Low complexity" evidence="1">
    <location>
        <begin position="802"/>
        <end position="830"/>
    </location>
</feature>